<keyword evidence="2" id="KW-1185">Reference proteome</keyword>
<protein>
    <submittedName>
        <fullName evidence="1">Uncharacterized protein</fullName>
    </submittedName>
</protein>
<evidence type="ECO:0000313" key="1">
    <source>
        <dbReference type="EMBL" id="GBP69205.1"/>
    </source>
</evidence>
<name>A0A4C1Y479_EUMVA</name>
<dbReference type="AlphaFoldDB" id="A0A4C1Y479"/>
<sequence length="81" mass="9177">MAPDSFMTIYDARRAPHPPPDASPTLSELDRKYRIDNCNFRPAIDEMIMSDEPAPLGRYIAEEVDTDGVCWKLARFSSISD</sequence>
<accession>A0A4C1Y479</accession>
<comment type="caution">
    <text evidence="1">The sequence shown here is derived from an EMBL/GenBank/DDBJ whole genome shotgun (WGS) entry which is preliminary data.</text>
</comment>
<evidence type="ECO:0000313" key="2">
    <source>
        <dbReference type="Proteomes" id="UP000299102"/>
    </source>
</evidence>
<dbReference type="EMBL" id="BGZK01001033">
    <property type="protein sequence ID" value="GBP69205.1"/>
    <property type="molecule type" value="Genomic_DNA"/>
</dbReference>
<gene>
    <name evidence="1" type="ORF">EVAR_54164_1</name>
</gene>
<proteinExistence type="predicted"/>
<reference evidence="1 2" key="1">
    <citation type="journal article" date="2019" name="Commun. Biol.">
        <title>The bagworm genome reveals a unique fibroin gene that provides high tensile strength.</title>
        <authorList>
            <person name="Kono N."/>
            <person name="Nakamura H."/>
            <person name="Ohtoshi R."/>
            <person name="Tomita M."/>
            <person name="Numata K."/>
            <person name="Arakawa K."/>
        </authorList>
    </citation>
    <scope>NUCLEOTIDE SEQUENCE [LARGE SCALE GENOMIC DNA]</scope>
</reference>
<dbReference type="Proteomes" id="UP000299102">
    <property type="component" value="Unassembled WGS sequence"/>
</dbReference>
<organism evidence="1 2">
    <name type="scientific">Eumeta variegata</name>
    <name type="common">Bagworm moth</name>
    <name type="synonym">Eumeta japonica</name>
    <dbReference type="NCBI Taxonomy" id="151549"/>
    <lineage>
        <taxon>Eukaryota</taxon>
        <taxon>Metazoa</taxon>
        <taxon>Ecdysozoa</taxon>
        <taxon>Arthropoda</taxon>
        <taxon>Hexapoda</taxon>
        <taxon>Insecta</taxon>
        <taxon>Pterygota</taxon>
        <taxon>Neoptera</taxon>
        <taxon>Endopterygota</taxon>
        <taxon>Lepidoptera</taxon>
        <taxon>Glossata</taxon>
        <taxon>Ditrysia</taxon>
        <taxon>Tineoidea</taxon>
        <taxon>Psychidae</taxon>
        <taxon>Oiketicinae</taxon>
        <taxon>Eumeta</taxon>
    </lineage>
</organism>